<dbReference type="PROSITE" id="PS50042">
    <property type="entry name" value="CNMP_BINDING_3"/>
    <property type="match status" value="1"/>
</dbReference>
<evidence type="ECO:0000313" key="5">
    <source>
        <dbReference type="EMBL" id="WEK47816.1"/>
    </source>
</evidence>
<keyword evidence="3" id="KW-0560">Oxidoreductase</keyword>
<feature type="domain" description="Cyclic nucleotide-binding" evidence="4">
    <location>
        <begin position="18"/>
        <end position="138"/>
    </location>
</feature>
<dbReference type="CDD" id="cd00038">
    <property type="entry name" value="CAP_ED"/>
    <property type="match status" value="1"/>
</dbReference>
<dbReference type="SUPFAM" id="SSF51206">
    <property type="entry name" value="cAMP-binding domain-like"/>
    <property type="match status" value="1"/>
</dbReference>
<dbReference type="PANTHER" id="PTHR48105">
    <property type="entry name" value="THIOREDOXIN REDUCTASE 1-RELATED-RELATED"/>
    <property type="match status" value="1"/>
</dbReference>
<dbReference type="InterPro" id="IPR050097">
    <property type="entry name" value="Ferredoxin-NADP_redctase_2"/>
</dbReference>
<keyword evidence="2" id="KW-0285">Flavoprotein</keyword>
<dbReference type="PRINTS" id="PR00469">
    <property type="entry name" value="PNDRDTASEII"/>
</dbReference>
<dbReference type="Pfam" id="PF00027">
    <property type="entry name" value="cNMP_binding"/>
    <property type="match status" value="1"/>
</dbReference>
<dbReference type="Gene3D" id="2.60.120.10">
    <property type="entry name" value="Jelly Rolls"/>
    <property type="match status" value="1"/>
</dbReference>
<dbReference type="KEGG" id="acob:P0Y56_05840"/>
<reference evidence="5" key="1">
    <citation type="submission" date="2023-03" db="EMBL/GenBank/DDBJ databases">
        <title>Andean soil-derived lignocellulolytic bacterial consortium as a source of novel taxa and putative plastic-active enzymes.</title>
        <authorList>
            <person name="Diaz-Garcia L."/>
            <person name="Chuvochina M."/>
            <person name="Feuerriegel G."/>
            <person name="Bunk B."/>
            <person name="Sproer C."/>
            <person name="Streit W.R."/>
            <person name="Rodriguez L.M."/>
            <person name="Overmann J."/>
            <person name="Jimenez D.J."/>
        </authorList>
    </citation>
    <scope>NUCLEOTIDE SEQUENCE</scope>
    <source>
        <strain evidence="5">MAG 26</strain>
    </source>
</reference>
<accession>A0AAJ6BQ28</accession>
<dbReference type="AlphaFoldDB" id="A0AAJ6BQ28"/>
<dbReference type="InterPro" id="IPR000595">
    <property type="entry name" value="cNMP-bd_dom"/>
</dbReference>
<sequence length="560" mass="59584">MTLPPQAAAVIEERGAQMFPTLPHDAVERLCRFGEKKTFPQGSQVVKAGEPGMGLIVILSGEVEVTQNNGQIGNAHIVTHGPGSFMGELAQLSGRPSLVDGLALSDVEAVVLPPDKLRAVLIAEASLGEQIMRALILRRVGLLQTGGGGPVIIGSDESSDVLRLTGFLRRNGHPYQVLDPAVDTGAQALVEKFHVEPEQMPFVLCPGGQMLHNPSEDVIARCIGLVGEIDQNKLYDVVVIGAGPAGLATAVYAGSEGLAVLVIDCRSFGGQAGASSRIENYLGFPTGISGLALMARAYNQAQKFGVEFAIPDEATRLECSNDPLRLELKTGETVKTRTLVVAAGAQYRRLEVPDLEKYEGKCVHYWASPLEASLCKGRDVALVGGGNSAGQAVVYLAENARRVTLIVRRPLEATMSQYLVDRIRGLKNIDIVTGSEIVALEDDGDCLGAIITRDRASGAETRHEVRELFSFIGADPNTHWLQASGIKTDPRGFVFTGNEAGGDGRHMLETSRKGVFAVGDVRASSVKRVAASVGDGAQVVAALHPVLAELRERHKQTEEA</sequence>
<evidence type="ECO:0000256" key="2">
    <source>
        <dbReference type="ARBA" id="ARBA00022630"/>
    </source>
</evidence>
<evidence type="ECO:0000313" key="6">
    <source>
        <dbReference type="Proteomes" id="UP001218362"/>
    </source>
</evidence>
<dbReference type="Proteomes" id="UP001218362">
    <property type="component" value="Chromosome"/>
</dbReference>
<dbReference type="InterPro" id="IPR018488">
    <property type="entry name" value="cNMP-bd_CS"/>
</dbReference>
<dbReference type="GO" id="GO:0016491">
    <property type="term" value="F:oxidoreductase activity"/>
    <property type="evidence" value="ECO:0007669"/>
    <property type="project" value="UniProtKB-KW"/>
</dbReference>
<dbReference type="SMART" id="SM00100">
    <property type="entry name" value="cNMP"/>
    <property type="match status" value="1"/>
</dbReference>
<evidence type="ECO:0000256" key="3">
    <source>
        <dbReference type="ARBA" id="ARBA00023002"/>
    </source>
</evidence>
<dbReference type="InterPro" id="IPR036188">
    <property type="entry name" value="FAD/NAD-bd_sf"/>
</dbReference>
<dbReference type="InterPro" id="IPR014710">
    <property type="entry name" value="RmlC-like_jellyroll"/>
</dbReference>
<dbReference type="InterPro" id="IPR023753">
    <property type="entry name" value="FAD/NAD-binding_dom"/>
</dbReference>
<evidence type="ECO:0000259" key="4">
    <source>
        <dbReference type="PROSITE" id="PS50042"/>
    </source>
</evidence>
<dbReference type="PROSITE" id="PS00888">
    <property type="entry name" value="CNMP_BINDING_1"/>
    <property type="match status" value="1"/>
</dbReference>
<name>A0AAJ6BQ28_9SPHN</name>
<gene>
    <name evidence="5" type="ORF">P0Y56_05840</name>
</gene>
<dbReference type="Pfam" id="PF07992">
    <property type="entry name" value="Pyr_redox_2"/>
    <property type="match status" value="1"/>
</dbReference>
<dbReference type="InterPro" id="IPR018490">
    <property type="entry name" value="cNMP-bd_dom_sf"/>
</dbReference>
<protein>
    <recommendedName>
        <fullName evidence="1">Thioredoxin reductase</fullName>
    </recommendedName>
</protein>
<proteinExistence type="predicted"/>
<dbReference type="Gene3D" id="3.50.50.60">
    <property type="entry name" value="FAD/NAD(P)-binding domain"/>
    <property type="match status" value="2"/>
</dbReference>
<dbReference type="EMBL" id="CP119316">
    <property type="protein sequence ID" value="WEK47816.1"/>
    <property type="molecule type" value="Genomic_DNA"/>
</dbReference>
<dbReference type="PRINTS" id="PR00368">
    <property type="entry name" value="FADPNR"/>
</dbReference>
<dbReference type="SUPFAM" id="SSF51905">
    <property type="entry name" value="FAD/NAD(P)-binding domain"/>
    <property type="match status" value="1"/>
</dbReference>
<organism evidence="5 6">
    <name type="scientific">Candidatus Andeanibacterium colombiense</name>
    <dbReference type="NCBI Taxonomy" id="3121345"/>
    <lineage>
        <taxon>Bacteria</taxon>
        <taxon>Pseudomonadati</taxon>
        <taxon>Pseudomonadota</taxon>
        <taxon>Alphaproteobacteria</taxon>
        <taxon>Sphingomonadales</taxon>
        <taxon>Sphingomonadaceae</taxon>
        <taxon>Candidatus Andeanibacterium</taxon>
    </lineage>
</organism>
<evidence type="ECO:0000256" key="1">
    <source>
        <dbReference type="ARBA" id="ARBA00018719"/>
    </source>
</evidence>